<dbReference type="Proteomes" id="UP000234323">
    <property type="component" value="Unassembled WGS sequence"/>
</dbReference>
<proteinExistence type="predicted"/>
<keyword evidence="2" id="KW-1185">Reference proteome</keyword>
<organism evidence="1 2">
    <name type="scientific">Rhizophagus irregularis</name>
    <dbReference type="NCBI Taxonomy" id="588596"/>
    <lineage>
        <taxon>Eukaryota</taxon>
        <taxon>Fungi</taxon>
        <taxon>Fungi incertae sedis</taxon>
        <taxon>Mucoromycota</taxon>
        <taxon>Glomeromycotina</taxon>
        <taxon>Glomeromycetes</taxon>
        <taxon>Glomerales</taxon>
        <taxon>Glomeraceae</taxon>
        <taxon>Rhizophagus</taxon>
    </lineage>
</organism>
<reference evidence="1 2" key="1">
    <citation type="submission" date="2015-10" db="EMBL/GenBank/DDBJ databases">
        <title>Genome analyses suggest a sexual origin of heterokaryosis in a supposedly ancient asexual fungus.</title>
        <authorList>
            <person name="Ropars J."/>
            <person name="Sedzielewska K."/>
            <person name="Noel J."/>
            <person name="Charron P."/>
            <person name="Farinelli L."/>
            <person name="Marton T."/>
            <person name="Kruger M."/>
            <person name="Pelin A."/>
            <person name="Brachmann A."/>
            <person name="Corradi N."/>
        </authorList>
    </citation>
    <scope>NUCLEOTIDE SEQUENCE [LARGE SCALE GENOMIC DNA]</scope>
    <source>
        <strain evidence="1 2">A4</strain>
    </source>
</reference>
<accession>A0A2I1HI72</accession>
<sequence length="170" mass="20394">METEFSKLNISGRNSNHKNFSYCNKLFTGELWRKECDPLRIMEGWISGNSDIDKFIKDTTECGFSKVYSATWIYETKEFMMIIRFIAKGNLRSDLSTNYLYGILIDLQNRILPQNFHSGNILKVIDRISDLDYQGQRNEQKSDDKVVYRTMLYYDNRFYYYWFLLVLRDE</sequence>
<gene>
    <name evidence="1" type="ORF">RhiirA4_480581</name>
</gene>
<protein>
    <recommendedName>
        <fullName evidence="3">Protein kinase domain-containing protein</fullName>
    </recommendedName>
</protein>
<dbReference type="VEuPathDB" id="FungiDB:RhiirA1_466578"/>
<evidence type="ECO:0000313" key="1">
    <source>
        <dbReference type="EMBL" id="PKY58559.1"/>
    </source>
</evidence>
<dbReference type="AlphaFoldDB" id="A0A2I1HI72"/>
<evidence type="ECO:0008006" key="3">
    <source>
        <dbReference type="Google" id="ProtNLM"/>
    </source>
</evidence>
<dbReference type="EMBL" id="LLXI01003074">
    <property type="protein sequence ID" value="PKY58559.1"/>
    <property type="molecule type" value="Genomic_DNA"/>
</dbReference>
<name>A0A2I1HI72_9GLOM</name>
<evidence type="ECO:0000313" key="2">
    <source>
        <dbReference type="Proteomes" id="UP000234323"/>
    </source>
</evidence>
<comment type="caution">
    <text evidence="1">The sequence shown here is derived from an EMBL/GenBank/DDBJ whole genome shotgun (WGS) entry which is preliminary data.</text>
</comment>